<dbReference type="Gene3D" id="3.20.20.70">
    <property type="entry name" value="Aldolase class I"/>
    <property type="match status" value="1"/>
</dbReference>
<dbReference type="InterPro" id="IPR013785">
    <property type="entry name" value="Aldolase_TIM"/>
</dbReference>
<organism evidence="1 2">
    <name type="scientific">Acrobeloides nanus</name>
    <dbReference type="NCBI Taxonomy" id="290746"/>
    <lineage>
        <taxon>Eukaryota</taxon>
        <taxon>Metazoa</taxon>
        <taxon>Ecdysozoa</taxon>
        <taxon>Nematoda</taxon>
        <taxon>Chromadorea</taxon>
        <taxon>Rhabditida</taxon>
        <taxon>Tylenchina</taxon>
        <taxon>Cephalobomorpha</taxon>
        <taxon>Cephaloboidea</taxon>
        <taxon>Cephalobidae</taxon>
        <taxon>Acrobeloides</taxon>
    </lineage>
</organism>
<evidence type="ECO:0000313" key="1">
    <source>
        <dbReference type="Proteomes" id="UP000887540"/>
    </source>
</evidence>
<sequence>MTKAIQDGATDGIGLGRPITAEPDLPKKILSGQIQSALVNPFDDDFAISNTSSNSQMAQAGSTTIEEVKGNLCHGIMDLSDENIANHYKEAVAKYHEQIFKLAQAGNPIAGVFEYGLENAVNSGS</sequence>
<reference evidence="2" key="1">
    <citation type="submission" date="2022-11" db="UniProtKB">
        <authorList>
            <consortium name="WormBaseParasite"/>
        </authorList>
    </citation>
    <scope>IDENTIFICATION</scope>
</reference>
<accession>A0A914CW97</accession>
<protein>
    <submittedName>
        <fullName evidence="2">Uncharacterized protein</fullName>
    </submittedName>
</protein>
<evidence type="ECO:0000313" key="2">
    <source>
        <dbReference type="WBParaSite" id="ACRNAN_scaffold151.g31545.t1"/>
    </source>
</evidence>
<dbReference type="AlphaFoldDB" id="A0A914CW97"/>
<keyword evidence="1" id="KW-1185">Reference proteome</keyword>
<dbReference type="Proteomes" id="UP000887540">
    <property type="component" value="Unplaced"/>
</dbReference>
<dbReference type="SUPFAM" id="SSF51395">
    <property type="entry name" value="FMN-linked oxidoreductases"/>
    <property type="match status" value="1"/>
</dbReference>
<proteinExistence type="predicted"/>
<name>A0A914CW97_9BILA</name>
<dbReference type="WBParaSite" id="ACRNAN_scaffold151.g31545.t1">
    <property type="protein sequence ID" value="ACRNAN_scaffold151.g31545.t1"/>
    <property type="gene ID" value="ACRNAN_scaffold151.g31545"/>
</dbReference>